<feature type="compositionally biased region" description="Pro residues" evidence="1">
    <location>
        <begin position="236"/>
        <end position="249"/>
    </location>
</feature>
<feature type="signal peptide" evidence="2">
    <location>
        <begin position="1"/>
        <end position="17"/>
    </location>
</feature>
<evidence type="ECO:0000256" key="1">
    <source>
        <dbReference type="SAM" id="MobiDB-lite"/>
    </source>
</evidence>
<dbReference type="EMBL" id="JANPWZ010000849">
    <property type="protein sequence ID" value="KAJ3571385.1"/>
    <property type="molecule type" value="Genomic_DNA"/>
</dbReference>
<feature type="region of interest" description="Disordered" evidence="1">
    <location>
        <begin position="23"/>
        <end position="59"/>
    </location>
</feature>
<gene>
    <name evidence="3" type="ORF">NPX13_g5398</name>
</gene>
<feature type="region of interest" description="Disordered" evidence="1">
    <location>
        <begin position="113"/>
        <end position="143"/>
    </location>
</feature>
<reference evidence="3" key="1">
    <citation type="submission" date="2022-07" db="EMBL/GenBank/DDBJ databases">
        <title>Genome Sequence of Xylaria arbuscula.</title>
        <authorList>
            <person name="Buettner E."/>
        </authorList>
    </citation>
    <scope>NUCLEOTIDE SEQUENCE</scope>
    <source>
        <strain evidence="3">VT107</strain>
    </source>
</reference>
<sequence length="249" mass="26363">MRGAVLASLSLVALVHAAPITEPTKTTKSSAGDVTTGETYPQPTFILLPPITGPIKPSDKRDVEVEEGQAEIPAGDATIGETYPKPTFILLPPITGPIKPSDKREEKRQFSIGDPSTWWGVGGEKPPTPTESSTIGTPITGGINPSDKRQTIIGGSDPTKAHIVALELEYETLLHKFGVNGPKVIKDRLQAIKDELLHKYGITIIQSPDGTVTTFTPGKRDFTLPIGSLPGGPMVPEDPIPGGPIEPST</sequence>
<dbReference type="VEuPathDB" id="FungiDB:F4678DRAFT_377312"/>
<evidence type="ECO:0000313" key="3">
    <source>
        <dbReference type="EMBL" id="KAJ3571385.1"/>
    </source>
</evidence>
<organism evidence="3 4">
    <name type="scientific">Xylaria arbuscula</name>
    <dbReference type="NCBI Taxonomy" id="114810"/>
    <lineage>
        <taxon>Eukaryota</taxon>
        <taxon>Fungi</taxon>
        <taxon>Dikarya</taxon>
        <taxon>Ascomycota</taxon>
        <taxon>Pezizomycotina</taxon>
        <taxon>Sordariomycetes</taxon>
        <taxon>Xylariomycetidae</taxon>
        <taxon>Xylariales</taxon>
        <taxon>Xylariaceae</taxon>
        <taxon>Xylaria</taxon>
    </lineage>
</organism>
<accession>A0A9W8TN69</accession>
<dbReference type="OrthoDB" id="4762260at2759"/>
<dbReference type="AlphaFoldDB" id="A0A9W8TN69"/>
<keyword evidence="4" id="KW-1185">Reference proteome</keyword>
<proteinExistence type="predicted"/>
<protein>
    <submittedName>
        <fullName evidence="3">Uncharacterized protein</fullName>
    </submittedName>
</protein>
<comment type="caution">
    <text evidence="3">The sequence shown here is derived from an EMBL/GenBank/DDBJ whole genome shotgun (WGS) entry which is preliminary data.</text>
</comment>
<name>A0A9W8TN69_9PEZI</name>
<feature type="chain" id="PRO_5040863542" evidence="2">
    <location>
        <begin position="18"/>
        <end position="249"/>
    </location>
</feature>
<feature type="compositionally biased region" description="Polar residues" evidence="1">
    <location>
        <begin position="23"/>
        <end position="42"/>
    </location>
</feature>
<evidence type="ECO:0000256" key="2">
    <source>
        <dbReference type="SAM" id="SignalP"/>
    </source>
</evidence>
<dbReference type="Proteomes" id="UP001148614">
    <property type="component" value="Unassembled WGS sequence"/>
</dbReference>
<keyword evidence="2" id="KW-0732">Signal</keyword>
<evidence type="ECO:0000313" key="4">
    <source>
        <dbReference type="Proteomes" id="UP001148614"/>
    </source>
</evidence>
<feature type="region of interest" description="Disordered" evidence="1">
    <location>
        <begin position="226"/>
        <end position="249"/>
    </location>
</feature>